<proteinExistence type="predicted"/>
<reference evidence="2" key="2">
    <citation type="submission" date="2018-03" db="EMBL/GenBank/DDBJ databases">
        <title>The Triticum urartu genome reveals the dynamic nature of wheat genome evolution.</title>
        <authorList>
            <person name="Ling H."/>
            <person name="Ma B."/>
            <person name="Shi X."/>
            <person name="Liu H."/>
            <person name="Dong L."/>
            <person name="Sun H."/>
            <person name="Cao Y."/>
            <person name="Gao Q."/>
            <person name="Zheng S."/>
            <person name="Li Y."/>
            <person name="Yu Y."/>
            <person name="Du H."/>
            <person name="Qi M."/>
            <person name="Li Y."/>
            <person name="Yu H."/>
            <person name="Cui Y."/>
            <person name="Wang N."/>
            <person name="Chen C."/>
            <person name="Wu H."/>
            <person name="Zhao Y."/>
            <person name="Zhang J."/>
            <person name="Li Y."/>
            <person name="Zhou W."/>
            <person name="Zhang B."/>
            <person name="Hu W."/>
            <person name="Eijk M."/>
            <person name="Tang J."/>
            <person name="Witsenboer H."/>
            <person name="Zhao S."/>
            <person name="Li Z."/>
            <person name="Zhang A."/>
            <person name="Wang D."/>
            <person name="Liang C."/>
        </authorList>
    </citation>
    <scope>NUCLEOTIDE SEQUENCE [LARGE SCALE GENOMIC DNA]</scope>
    <source>
        <strain evidence="2">cv. G1812</strain>
    </source>
</reference>
<evidence type="ECO:0000313" key="3">
    <source>
        <dbReference type="Proteomes" id="UP000015106"/>
    </source>
</evidence>
<protein>
    <submittedName>
        <fullName evidence="2">Uncharacterized protein</fullName>
    </submittedName>
</protein>
<dbReference type="AlphaFoldDB" id="A0A8R7QSV9"/>
<reference evidence="3" key="1">
    <citation type="journal article" date="2013" name="Nature">
        <title>Draft genome of the wheat A-genome progenitor Triticum urartu.</title>
        <authorList>
            <person name="Ling H.Q."/>
            <person name="Zhao S."/>
            <person name="Liu D."/>
            <person name="Wang J."/>
            <person name="Sun H."/>
            <person name="Zhang C."/>
            <person name="Fan H."/>
            <person name="Li D."/>
            <person name="Dong L."/>
            <person name="Tao Y."/>
            <person name="Gao C."/>
            <person name="Wu H."/>
            <person name="Li Y."/>
            <person name="Cui Y."/>
            <person name="Guo X."/>
            <person name="Zheng S."/>
            <person name="Wang B."/>
            <person name="Yu K."/>
            <person name="Liang Q."/>
            <person name="Yang W."/>
            <person name="Lou X."/>
            <person name="Chen J."/>
            <person name="Feng M."/>
            <person name="Jian J."/>
            <person name="Zhang X."/>
            <person name="Luo G."/>
            <person name="Jiang Y."/>
            <person name="Liu J."/>
            <person name="Wang Z."/>
            <person name="Sha Y."/>
            <person name="Zhang B."/>
            <person name="Wu H."/>
            <person name="Tang D."/>
            <person name="Shen Q."/>
            <person name="Xue P."/>
            <person name="Zou S."/>
            <person name="Wang X."/>
            <person name="Liu X."/>
            <person name="Wang F."/>
            <person name="Yang Y."/>
            <person name="An X."/>
            <person name="Dong Z."/>
            <person name="Zhang K."/>
            <person name="Zhang X."/>
            <person name="Luo M.C."/>
            <person name="Dvorak J."/>
            <person name="Tong Y."/>
            <person name="Wang J."/>
            <person name="Yang H."/>
            <person name="Li Z."/>
            <person name="Wang D."/>
            <person name="Zhang A."/>
            <person name="Wang J."/>
        </authorList>
    </citation>
    <scope>NUCLEOTIDE SEQUENCE</scope>
    <source>
        <strain evidence="3">cv. G1812</strain>
    </source>
</reference>
<dbReference type="Proteomes" id="UP000015106">
    <property type="component" value="Chromosome 6"/>
</dbReference>
<reference evidence="2" key="3">
    <citation type="submission" date="2022-06" db="UniProtKB">
        <authorList>
            <consortium name="EnsemblPlants"/>
        </authorList>
    </citation>
    <scope>IDENTIFICATION</scope>
</reference>
<name>A0A8R7QSV9_TRIUA</name>
<dbReference type="EnsemblPlants" id="TuG1812G0600002750.01.T02">
    <property type="protein sequence ID" value="TuG1812G0600002750.01.T02"/>
    <property type="gene ID" value="TuG1812G0600002750.01"/>
</dbReference>
<feature type="compositionally biased region" description="Polar residues" evidence="1">
    <location>
        <begin position="9"/>
        <end position="20"/>
    </location>
</feature>
<sequence length="135" mass="14980">RGEPHPGRTSRSTSLPSQGTPERKVEVGILCSPQRGHTPSISAIKPGLRSPMPSRPAPLVHRLRLLRSAVVCSSSALLPCSRPRLCLLHPRLHRQGCKWKRCRPEHLQGEGSPHCQCCIPVWLDQFQLHGTRSVV</sequence>
<feature type="region of interest" description="Disordered" evidence="1">
    <location>
        <begin position="1"/>
        <end position="55"/>
    </location>
</feature>
<organism evidence="2 3">
    <name type="scientific">Triticum urartu</name>
    <name type="common">Red wild einkorn</name>
    <name type="synonym">Crithodium urartu</name>
    <dbReference type="NCBI Taxonomy" id="4572"/>
    <lineage>
        <taxon>Eukaryota</taxon>
        <taxon>Viridiplantae</taxon>
        <taxon>Streptophyta</taxon>
        <taxon>Embryophyta</taxon>
        <taxon>Tracheophyta</taxon>
        <taxon>Spermatophyta</taxon>
        <taxon>Magnoliopsida</taxon>
        <taxon>Liliopsida</taxon>
        <taxon>Poales</taxon>
        <taxon>Poaceae</taxon>
        <taxon>BOP clade</taxon>
        <taxon>Pooideae</taxon>
        <taxon>Triticodae</taxon>
        <taxon>Triticeae</taxon>
        <taxon>Triticinae</taxon>
        <taxon>Triticum</taxon>
    </lineage>
</organism>
<evidence type="ECO:0000313" key="2">
    <source>
        <dbReference type="EnsemblPlants" id="TuG1812G0600002750.01.T02"/>
    </source>
</evidence>
<keyword evidence="3" id="KW-1185">Reference proteome</keyword>
<dbReference type="Gramene" id="TuG1812G0600002750.01.T02">
    <property type="protein sequence ID" value="TuG1812G0600002750.01.T02"/>
    <property type="gene ID" value="TuG1812G0600002750.01"/>
</dbReference>
<accession>A0A8R7QSV9</accession>
<gene>
    <name evidence="2" type="primary">LOC125513975</name>
</gene>
<evidence type="ECO:0000256" key="1">
    <source>
        <dbReference type="SAM" id="MobiDB-lite"/>
    </source>
</evidence>